<feature type="signal peptide" evidence="9">
    <location>
        <begin position="1"/>
        <end position="25"/>
    </location>
</feature>
<evidence type="ECO:0000256" key="7">
    <source>
        <dbReference type="ARBA" id="ARBA00022801"/>
    </source>
</evidence>
<sequence length="390" mass="44446">MPRAILNAFLLPYSVLLSTAHWKRASSCRVPSNQFSFSPFGCKPRLICSRMDFNHELSSSAVCIDIERESLRRELFPPIEPFSTGELKVSDIHTIYWEQNGNPNGYPVLFVHGGPGGGTNSQNRTFFDPTFYRIVLFDQRGAGKSTPHACLEENTTWELVQDIEKLREHLDIEEWLVFGGSWGSTLSLAYSQLHPKHVSGLVLRGIFLLREKEIKWFYEGGASALFPDAWEKFRDFIPEEERGSLVAAYHKRLQSDDQAVQLEASKRWTAWEMITSCLLPNQDALKRGSDEKFCLAFARIENHYFMNKGFFPQDAYLLDNVDKIQHIPAVIVQGRYDIVCPIMTAWDLHKRWPLAKLKIVPDAGHSVKEPGIAAELVAATEAFKEVLKIK</sequence>
<reference evidence="11" key="1">
    <citation type="submission" date="2021-08" db="EMBL/GenBank/DDBJ databases">
        <title>WGS assembly of Ceratopteris richardii.</title>
        <authorList>
            <person name="Marchant D.B."/>
            <person name="Chen G."/>
            <person name="Jenkins J."/>
            <person name="Shu S."/>
            <person name="Leebens-Mack J."/>
            <person name="Grimwood J."/>
            <person name="Schmutz J."/>
            <person name="Soltis P."/>
            <person name="Soltis D."/>
            <person name="Chen Z.-H."/>
        </authorList>
    </citation>
    <scope>NUCLEOTIDE SEQUENCE</scope>
    <source>
        <strain evidence="11">Whitten #5841</strain>
        <tissue evidence="11">Leaf</tissue>
    </source>
</reference>
<dbReference type="NCBIfam" id="TIGR01249">
    <property type="entry name" value="pro_imino_pep_1"/>
    <property type="match status" value="1"/>
</dbReference>
<evidence type="ECO:0000256" key="5">
    <source>
        <dbReference type="ARBA" id="ARBA00022490"/>
    </source>
</evidence>
<gene>
    <name evidence="11" type="ORF">KP509_26G033100</name>
</gene>
<dbReference type="InterPro" id="IPR002410">
    <property type="entry name" value="Peptidase_S33"/>
</dbReference>
<feature type="domain" description="AB hydrolase-1" evidence="10">
    <location>
        <begin position="106"/>
        <end position="367"/>
    </location>
</feature>
<evidence type="ECO:0000256" key="3">
    <source>
        <dbReference type="ARBA" id="ARBA00010088"/>
    </source>
</evidence>
<dbReference type="GO" id="GO:0006508">
    <property type="term" value="P:proteolysis"/>
    <property type="evidence" value="ECO:0007669"/>
    <property type="project" value="UniProtKB-KW"/>
</dbReference>
<dbReference type="InterPro" id="IPR029058">
    <property type="entry name" value="AB_hydrolase_fold"/>
</dbReference>
<keyword evidence="12" id="KW-1185">Reference proteome</keyword>
<dbReference type="AlphaFoldDB" id="A0A8T2RM36"/>
<evidence type="ECO:0000313" key="12">
    <source>
        <dbReference type="Proteomes" id="UP000825935"/>
    </source>
</evidence>
<dbReference type="InterPro" id="IPR000073">
    <property type="entry name" value="AB_hydrolase_1"/>
</dbReference>
<dbReference type="OMA" id="ELRWFYQ"/>
<comment type="subcellular location">
    <subcellularLocation>
        <location evidence="2">Cytoplasm</location>
    </subcellularLocation>
</comment>
<evidence type="ECO:0000256" key="4">
    <source>
        <dbReference type="ARBA" id="ARBA00022438"/>
    </source>
</evidence>
<proteinExistence type="inferred from homology"/>
<keyword evidence="7 8" id="KW-0378">Hydrolase</keyword>
<evidence type="ECO:0000259" key="10">
    <source>
        <dbReference type="Pfam" id="PF00561"/>
    </source>
</evidence>
<evidence type="ECO:0000256" key="8">
    <source>
        <dbReference type="RuleBase" id="RU003421"/>
    </source>
</evidence>
<dbReference type="GO" id="GO:0005737">
    <property type="term" value="C:cytoplasm"/>
    <property type="evidence" value="ECO:0007669"/>
    <property type="project" value="UniProtKB-SubCell"/>
</dbReference>
<dbReference type="EC" id="3.4.11.5" evidence="8"/>
<evidence type="ECO:0000256" key="9">
    <source>
        <dbReference type="SAM" id="SignalP"/>
    </source>
</evidence>
<dbReference type="InterPro" id="IPR005944">
    <property type="entry name" value="Pro_iminopeptidase"/>
</dbReference>
<dbReference type="SUPFAM" id="SSF53474">
    <property type="entry name" value="alpha/beta-Hydrolases"/>
    <property type="match status" value="1"/>
</dbReference>
<dbReference type="OrthoDB" id="10249433at2759"/>
<comment type="caution">
    <text evidence="11">The sequence shown here is derived from an EMBL/GenBank/DDBJ whole genome shotgun (WGS) entry which is preliminary data.</text>
</comment>
<comment type="similarity">
    <text evidence="3 8">Belongs to the peptidase S33 family.</text>
</comment>
<dbReference type="EMBL" id="CM035431">
    <property type="protein sequence ID" value="KAH7296658.1"/>
    <property type="molecule type" value="Genomic_DNA"/>
</dbReference>
<dbReference type="GO" id="GO:0004177">
    <property type="term" value="F:aminopeptidase activity"/>
    <property type="evidence" value="ECO:0007669"/>
    <property type="project" value="UniProtKB-KW"/>
</dbReference>
<protein>
    <recommendedName>
        <fullName evidence="8">Proline iminopeptidase</fullName>
        <ecNumber evidence="8">3.4.11.5</ecNumber>
    </recommendedName>
</protein>
<name>A0A8T2RM36_CERRI</name>
<dbReference type="PANTHER" id="PTHR43722">
    <property type="entry name" value="PROLINE IMINOPEPTIDASE"/>
    <property type="match status" value="1"/>
</dbReference>
<dbReference type="PRINTS" id="PR00793">
    <property type="entry name" value="PROAMNOPTASE"/>
</dbReference>
<accession>A0A8T2RM36</accession>
<dbReference type="Proteomes" id="UP000825935">
    <property type="component" value="Chromosome 26"/>
</dbReference>
<dbReference type="PANTHER" id="PTHR43722:SF1">
    <property type="entry name" value="PROLINE IMINOPEPTIDASE"/>
    <property type="match status" value="1"/>
</dbReference>
<evidence type="ECO:0000313" key="11">
    <source>
        <dbReference type="EMBL" id="KAH7296658.1"/>
    </source>
</evidence>
<keyword evidence="5" id="KW-0963">Cytoplasm</keyword>
<evidence type="ECO:0000256" key="2">
    <source>
        <dbReference type="ARBA" id="ARBA00004496"/>
    </source>
</evidence>
<dbReference type="Pfam" id="PF00561">
    <property type="entry name" value="Abhydrolase_1"/>
    <property type="match status" value="1"/>
</dbReference>
<feature type="chain" id="PRO_5035884407" description="Proline iminopeptidase" evidence="9">
    <location>
        <begin position="26"/>
        <end position="390"/>
    </location>
</feature>
<comment type="catalytic activity">
    <reaction evidence="1 8">
        <text>Release of N-terminal proline from a peptide.</text>
        <dbReference type="EC" id="3.4.11.5"/>
    </reaction>
</comment>
<organism evidence="11 12">
    <name type="scientific">Ceratopteris richardii</name>
    <name type="common">Triangle waterfern</name>
    <dbReference type="NCBI Taxonomy" id="49495"/>
    <lineage>
        <taxon>Eukaryota</taxon>
        <taxon>Viridiplantae</taxon>
        <taxon>Streptophyta</taxon>
        <taxon>Embryophyta</taxon>
        <taxon>Tracheophyta</taxon>
        <taxon>Polypodiopsida</taxon>
        <taxon>Polypodiidae</taxon>
        <taxon>Polypodiales</taxon>
        <taxon>Pteridineae</taxon>
        <taxon>Pteridaceae</taxon>
        <taxon>Parkerioideae</taxon>
        <taxon>Ceratopteris</taxon>
    </lineage>
</organism>
<keyword evidence="9" id="KW-0732">Signal</keyword>
<evidence type="ECO:0000256" key="6">
    <source>
        <dbReference type="ARBA" id="ARBA00022670"/>
    </source>
</evidence>
<keyword evidence="6 8" id="KW-0645">Protease</keyword>
<evidence type="ECO:0000256" key="1">
    <source>
        <dbReference type="ARBA" id="ARBA00001585"/>
    </source>
</evidence>
<dbReference type="Gene3D" id="3.40.50.1820">
    <property type="entry name" value="alpha/beta hydrolase"/>
    <property type="match status" value="1"/>
</dbReference>
<keyword evidence="4 8" id="KW-0031">Aminopeptidase</keyword>